<gene>
    <name evidence="2" type="ORF">NC653_034650</name>
</gene>
<feature type="compositionally biased region" description="Low complexity" evidence="1">
    <location>
        <begin position="462"/>
        <end position="474"/>
    </location>
</feature>
<dbReference type="GO" id="GO:0009786">
    <property type="term" value="P:regulation of asymmetric cell division"/>
    <property type="evidence" value="ECO:0007669"/>
    <property type="project" value="InterPro"/>
</dbReference>
<evidence type="ECO:0000256" key="1">
    <source>
        <dbReference type="SAM" id="MobiDB-lite"/>
    </source>
</evidence>
<dbReference type="Proteomes" id="UP001164929">
    <property type="component" value="Chromosome 15"/>
</dbReference>
<evidence type="ECO:0000313" key="3">
    <source>
        <dbReference type="Proteomes" id="UP001164929"/>
    </source>
</evidence>
<evidence type="ECO:0000313" key="2">
    <source>
        <dbReference type="EMBL" id="KAJ6970135.1"/>
    </source>
</evidence>
<feature type="region of interest" description="Disordered" evidence="1">
    <location>
        <begin position="453"/>
        <end position="474"/>
    </location>
</feature>
<dbReference type="PANTHER" id="PTHR33914:SF2">
    <property type="entry name" value="OS02G0582100 PROTEIN"/>
    <property type="match status" value="1"/>
</dbReference>
<organism evidence="2 3">
    <name type="scientific">Populus alba x Populus x berolinensis</name>
    <dbReference type="NCBI Taxonomy" id="444605"/>
    <lineage>
        <taxon>Eukaryota</taxon>
        <taxon>Viridiplantae</taxon>
        <taxon>Streptophyta</taxon>
        <taxon>Embryophyta</taxon>
        <taxon>Tracheophyta</taxon>
        <taxon>Spermatophyta</taxon>
        <taxon>Magnoliopsida</taxon>
        <taxon>eudicotyledons</taxon>
        <taxon>Gunneridae</taxon>
        <taxon>Pentapetalae</taxon>
        <taxon>rosids</taxon>
        <taxon>fabids</taxon>
        <taxon>Malpighiales</taxon>
        <taxon>Salicaceae</taxon>
        <taxon>Saliceae</taxon>
        <taxon>Populus</taxon>
    </lineage>
</organism>
<sequence length="550" mass="61392">MVNLFPGLVHTARHTMGVGHARSRYLNRRGGDAEGRASDWSEVVTRACISQGLLATERIRKDDELLPCGRSVKYKSTEHLVTSPSIISAPIFLSSSIISSKFSTTLQIITYHSPNCICIIEELDYPGLLKEADCATTKTLHFQRGLDMEYVDERQASESTCGCSTMVSKPHYKSFKFIENSREIRGLEGDKGTALELHRQKGEAVARNQPGVDAFMDWVNPVDGTEYPTSLSELEESRGRRKIYIKSNVMDSDMPEMVAFFQDSNYHFVKDIFMNGEVHCEDICSVENCQLDHNSISSILNFDVESSSVSTVGTLDSVPSISNESKYVADDDCHNLLINQHGSRMSMEDFDGQEYVLLEKNVDGSHMVKKQELALSHAWVLLPYNLGNNDVSIHRIVKQSNVPSKEAILSSSIVLYTTEEVYYDCPTSAATFRNEVDDTISNTETDFEQVFETESMSKPEDGMSGTLTGSSRSLGDQSVQGESSFFAVDPPPGLACSESPTYCGSVSSHSFAFPVLPSEWAGSPERMASTDQEQFQRHHRWRMRFLCCKF</sequence>
<dbReference type="InterPro" id="IPR040378">
    <property type="entry name" value="BASL"/>
</dbReference>
<dbReference type="AlphaFoldDB" id="A0AAD6LNJ4"/>
<name>A0AAD6LNJ4_9ROSI</name>
<comment type="caution">
    <text evidence="2">The sequence shown here is derived from an EMBL/GenBank/DDBJ whole genome shotgun (WGS) entry which is preliminary data.</text>
</comment>
<proteinExistence type="predicted"/>
<dbReference type="PANTHER" id="PTHR33914">
    <property type="entry name" value="18S PRE-RIBOSOMAL ASSEMBLY PROTEIN GAR2-LIKE PROTEIN"/>
    <property type="match status" value="1"/>
</dbReference>
<accession>A0AAD6LNJ4</accession>
<keyword evidence="3" id="KW-1185">Reference proteome</keyword>
<dbReference type="EMBL" id="JAQIZT010000015">
    <property type="protein sequence ID" value="KAJ6970135.1"/>
    <property type="molecule type" value="Genomic_DNA"/>
</dbReference>
<reference evidence="2" key="1">
    <citation type="journal article" date="2023" name="Mol. Ecol. Resour.">
        <title>Chromosome-level genome assembly of a triploid poplar Populus alba 'Berolinensis'.</title>
        <authorList>
            <person name="Chen S."/>
            <person name="Yu Y."/>
            <person name="Wang X."/>
            <person name="Wang S."/>
            <person name="Zhang T."/>
            <person name="Zhou Y."/>
            <person name="He R."/>
            <person name="Meng N."/>
            <person name="Wang Y."/>
            <person name="Liu W."/>
            <person name="Liu Z."/>
            <person name="Liu J."/>
            <person name="Guo Q."/>
            <person name="Huang H."/>
            <person name="Sederoff R.R."/>
            <person name="Wang G."/>
            <person name="Qu G."/>
            <person name="Chen S."/>
        </authorList>
    </citation>
    <scope>NUCLEOTIDE SEQUENCE</scope>
    <source>
        <strain evidence="2">SC-2020</strain>
    </source>
</reference>
<protein>
    <submittedName>
        <fullName evidence="2">Uncharacterized protein</fullName>
    </submittedName>
</protein>